<dbReference type="EMBL" id="SRLO01000008">
    <property type="protein sequence ID" value="TNN87969.1"/>
    <property type="molecule type" value="Genomic_DNA"/>
</dbReference>
<dbReference type="AlphaFoldDB" id="A0A4Z2JCM7"/>
<comment type="caution">
    <text evidence="1">The sequence shown here is derived from an EMBL/GenBank/DDBJ whole genome shotgun (WGS) entry which is preliminary data.</text>
</comment>
<dbReference type="Proteomes" id="UP000314294">
    <property type="component" value="Unassembled WGS sequence"/>
</dbReference>
<evidence type="ECO:0000313" key="2">
    <source>
        <dbReference type="Proteomes" id="UP000314294"/>
    </source>
</evidence>
<reference evidence="1 2" key="1">
    <citation type="submission" date="2019-03" db="EMBL/GenBank/DDBJ databases">
        <title>First draft genome of Liparis tanakae, snailfish: a comprehensive survey of snailfish specific genes.</title>
        <authorList>
            <person name="Kim W."/>
            <person name="Song I."/>
            <person name="Jeong J.-H."/>
            <person name="Kim D."/>
            <person name="Kim S."/>
            <person name="Ryu S."/>
            <person name="Song J.Y."/>
            <person name="Lee S.K."/>
        </authorList>
    </citation>
    <scope>NUCLEOTIDE SEQUENCE [LARGE SCALE GENOMIC DNA]</scope>
    <source>
        <tissue evidence="1">Muscle</tissue>
    </source>
</reference>
<keyword evidence="2" id="KW-1185">Reference proteome</keyword>
<name>A0A4Z2JCM7_9TELE</name>
<proteinExistence type="predicted"/>
<gene>
    <name evidence="1" type="ORF">EYF80_001933</name>
</gene>
<sequence length="75" mass="7991">MRPEHVSPSSSAPPAANHVLAPYRDLTALPAKRALPLDSSHSALNVHNALGLNQDKYPQVNFNRPAALVCASKVP</sequence>
<organism evidence="1 2">
    <name type="scientific">Liparis tanakae</name>
    <name type="common">Tanaka's snailfish</name>
    <dbReference type="NCBI Taxonomy" id="230148"/>
    <lineage>
        <taxon>Eukaryota</taxon>
        <taxon>Metazoa</taxon>
        <taxon>Chordata</taxon>
        <taxon>Craniata</taxon>
        <taxon>Vertebrata</taxon>
        <taxon>Euteleostomi</taxon>
        <taxon>Actinopterygii</taxon>
        <taxon>Neopterygii</taxon>
        <taxon>Teleostei</taxon>
        <taxon>Neoteleostei</taxon>
        <taxon>Acanthomorphata</taxon>
        <taxon>Eupercaria</taxon>
        <taxon>Perciformes</taxon>
        <taxon>Cottioidei</taxon>
        <taxon>Cottales</taxon>
        <taxon>Liparidae</taxon>
        <taxon>Liparis</taxon>
    </lineage>
</organism>
<evidence type="ECO:0000313" key="1">
    <source>
        <dbReference type="EMBL" id="TNN87969.1"/>
    </source>
</evidence>
<accession>A0A4Z2JCM7</accession>
<protein>
    <submittedName>
        <fullName evidence="1">Uncharacterized protein</fullName>
    </submittedName>
</protein>